<keyword evidence="3" id="KW-0732">Signal</keyword>
<evidence type="ECO:0000256" key="1">
    <source>
        <dbReference type="SAM" id="Coils"/>
    </source>
</evidence>
<proteinExistence type="predicted"/>
<feature type="signal peptide" evidence="3">
    <location>
        <begin position="1"/>
        <end position="21"/>
    </location>
</feature>
<feature type="compositionally biased region" description="Low complexity" evidence="2">
    <location>
        <begin position="464"/>
        <end position="482"/>
    </location>
</feature>
<evidence type="ECO:0000313" key="5">
    <source>
        <dbReference type="Proteomes" id="UP000029644"/>
    </source>
</evidence>
<feature type="coiled-coil region" evidence="1">
    <location>
        <begin position="249"/>
        <end position="297"/>
    </location>
</feature>
<feature type="region of interest" description="Disordered" evidence="2">
    <location>
        <begin position="460"/>
        <end position="482"/>
    </location>
</feature>
<name>A0A090VE01_9FLAO</name>
<comment type="caution">
    <text evidence="4">The sequence shown here is derived from an EMBL/GenBank/DDBJ whole genome shotgun (WGS) entry which is preliminary data.</text>
</comment>
<evidence type="ECO:0008006" key="6">
    <source>
        <dbReference type="Google" id="ProtNLM"/>
    </source>
</evidence>
<reference evidence="4 5" key="1">
    <citation type="journal article" date="2014" name="Genome Announc.">
        <title>Draft Genome Sequences of Marine Flavobacterium Algibacter lectus Strains SS8 and NR4.</title>
        <authorList>
            <person name="Takatani N."/>
            <person name="Nakanishi M."/>
            <person name="Meirelles P."/>
            <person name="Mino S."/>
            <person name="Suda W."/>
            <person name="Oshima K."/>
            <person name="Hattori M."/>
            <person name="Ohkuma M."/>
            <person name="Hosokawa M."/>
            <person name="Miyashita K."/>
            <person name="Thompson F.L."/>
            <person name="Niwa A."/>
            <person name="Sawabe T."/>
            <person name="Sawabe T."/>
        </authorList>
    </citation>
    <scope>NUCLEOTIDE SEQUENCE [LARGE SCALE GENOMIC DNA]</scope>
    <source>
        <strain evidence="4 5">JCM 19300</strain>
    </source>
</reference>
<evidence type="ECO:0000256" key="2">
    <source>
        <dbReference type="SAM" id="MobiDB-lite"/>
    </source>
</evidence>
<organism evidence="4 5">
    <name type="scientific">Algibacter lectus</name>
    <dbReference type="NCBI Taxonomy" id="221126"/>
    <lineage>
        <taxon>Bacteria</taxon>
        <taxon>Pseudomonadati</taxon>
        <taxon>Bacteroidota</taxon>
        <taxon>Flavobacteriia</taxon>
        <taxon>Flavobacteriales</taxon>
        <taxon>Flavobacteriaceae</taxon>
        <taxon>Algibacter</taxon>
    </lineage>
</organism>
<dbReference type="EMBL" id="BBNQ01000003">
    <property type="protein sequence ID" value="GAL61604.1"/>
    <property type="molecule type" value="Genomic_DNA"/>
</dbReference>
<protein>
    <recommendedName>
        <fullName evidence="6">Adhesin domain-containing protein</fullName>
    </recommendedName>
</protein>
<evidence type="ECO:0000313" key="4">
    <source>
        <dbReference type="EMBL" id="GAL61604.1"/>
    </source>
</evidence>
<accession>A0A090VE01</accession>
<dbReference type="RefSeq" id="WP_042503485.1">
    <property type="nucleotide sequence ID" value="NZ_BBNQ01000003.1"/>
</dbReference>
<sequence>MNSTIIKIKLLILSFVLTASAFGQQKLTKLEQSIKVNKDVVIDLNTSHCNVVFDTWNKNTIEIEAYVEGEKISKEALESVLKSWDVDVDATFDKVSINTNKSKPNVVWVEKNNDSDGDLLTIIFDELKYELADLPQAIMNGLTVDVPEIPAMPEMPQLPELPAGAHAMEFDYEAYKKDGEKYLKKYEEKFEATYGKDFEAKMEAWGEKFGEEWGEKFGKRMEAWGEAFEERFNEGDFEEKMEAWGERFGAQMEAQAERIEAQANRVEAQSKRAEANRERHEERATLMKNRQKEVEKLMKGHGDSNIKKTIKIKMPNHAKLKVNIKYGEVEFASNVSDLKANLSHSKFTAYSVNGSSTSINASYSPVNVEFWNLGELNLNYVNNAEIKEVKQLVLNATSSNIDIDKLIGSAIIDGNIGDLNISKIEDSFSNLNIILQNSNAFIKLPSVDANVQYKGSYSKFSHPNQSAKNQSSSSFSKSGSSGKSIIINAKYSNVEME</sequence>
<dbReference type="AlphaFoldDB" id="A0A090VE01"/>
<evidence type="ECO:0000256" key="3">
    <source>
        <dbReference type="SAM" id="SignalP"/>
    </source>
</evidence>
<keyword evidence="1" id="KW-0175">Coiled coil</keyword>
<feature type="chain" id="PRO_5001865619" description="Adhesin domain-containing protein" evidence="3">
    <location>
        <begin position="22"/>
        <end position="497"/>
    </location>
</feature>
<dbReference type="Proteomes" id="UP000029644">
    <property type="component" value="Unassembled WGS sequence"/>
</dbReference>
<gene>
    <name evidence="4" type="ORF">JCM19300_1427</name>
</gene>
<dbReference type="OrthoDB" id="1420424at2"/>